<evidence type="ECO:0000313" key="1">
    <source>
        <dbReference type="Proteomes" id="UP000887565"/>
    </source>
</evidence>
<evidence type="ECO:0000313" key="2">
    <source>
        <dbReference type="WBParaSite" id="nRc.2.0.1.t09240-RA"/>
    </source>
</evidence>
<dbReference type="AlphaFoldDB" id="A0A915I5V6"/>
<organism evidence="1 2">
    <name type="scientific">Romanomermis culicivorax</name>
    <name type="common">Nematode worm</name>
    <dbReference type="NCBI Taxonomy" id="13658"/>
    <lineage>
        <taxon>Eukaryota</taxon>
        <taxon>Metazoa</taxon>
        <taxon>Ecdysozoa</taxon>
        <taxon>Nematoda</taxon>
        <taxon>Enoplea</taxon>
        <taxon>Dorylaimia</taxon>
        <taxon>Mermithida</taxon>
        <taxon>Mermithoidea</taxon>
        <taxon>Mermithidae</taxon>
        <taxon>Romanomermis</taxon>
    </lineage>
</organism>
<accession>A0A915I5V6</accession>
<name>A0A915I5V6_ROMCU</name>
<reference evidence="2" key="1">
    <citation type="submission" date="2022-11" db="UniProtKB">
        <authorList>
            <consortium name="WormBaseParasite"/>
        </authorList>
    </citation>
    <scope>IDENTIFICATION</scope>
</reference>
<dbReference type="Proteomes" id="UP000887565">
    <property type="component" value="Unplaced"/>
</dbReference>
<dbReference type="WBParaSite" id="nRc.2.0.1.t09240-RA">
    <property type="protein sequence ID" value="nRc.2.0.1.t09240-RA"/>
    <property type="gene ID" value="nRc.2.0.1.g09240"/>
</dbReference>
<keyword evidence="1" id="KW-1185">Reference proteome</keyword>
<protein>
    <submittedName>
        <fullName evidence="2">Uncharacterized protein</fullName>
    </submittedName>
</protein>
<proteinExistence type="predicted"/>
<sequence length="121" mass="13810">MERQCIFLGCKISGHFQDQEDDMKLPIDLGQNWRKEICKTERHKKTMFLAKDSVFNDGAGMFLVDFCKARNGQCGKSPDTISKASPTKSSKYILTSDCLPERSYISTTSAMSCYIINVHRW</sequence>